<proteinExistence type="predicted"/>
<dbReference type="PANTHER" id="PTHR38111:SF9">
    <property type="entry name" value="ZN(2)-C6 FUNGAL-TYPE DOMAIN-CONTAINING PROTEIN"/>
    <property type="match status" value="1"/>
</dbReference>
<evidence type="ECO:0000313" key="2">
    <source>
        <dbReference type="EMBL" id="KAH7111277.1"/>
    </source>
</evidence>
<dbReference type="PANTHER" id="PTHR38111">
    <property type="entry name" value="ZN(2)-C6 FUNGAL-TYPE DOMAIN-CONTAINING PROTEIN-RELATED"/>
    <property type="match status" value="1"/>
</dbReference>
<reference evidence="2" key="1">
    <citation type="journal article" date="2021" name="Nat. Commun.">
        <title>Genetic determinants of endophytism in the Arabidopsis root mycobiome.</title>
        <authorList>
            <person name="Mesny F."/>
            <person name="Miyauchi S."/>
            <person name="Thiergart T."/>
            <person name="Pickel B."/>
            <person name="Atanasova L."/>
            <person name="Karlsson M."/>
            <person name="Huettel B."/>
            <person name="Barry K.W."/>
            <person name="Haridas S."/>
            <person name="Chen C."/>
            <person name="Bauer D."/>
            <person name="Andreopoulos W."/>
            <person name="Pangilinan J."/>
            <person name="LaButti K."/>
            <person name="Riley R."/>
            <person name="Lipzen A."/>
            <person name="Clum A."/>
            <person name="Drula E."/>
            <person name="Henrissat B."/>
            <person name="Kohler A."/>
            <person name="Grigoriev I.V."/>
            <person name="Martin F.M."/>
            <person name="Hacquard S."/>
        </authorList>
    </citation>
    <scope>NUCLEOTIDE SEQUENCE</scope>
    <source>
        <strain evidence="2">MPI-CAGE-CH-0243</strain>
    </source>
</reference>
<comment type="caution">
    <text evidence="2">The sequence shown here is derived from an EMBL/GenBank/DDBJ whole genome shotgun (WGS) entry which is preliminary data.</text>
</comment>
<gene>
    <name evidence="2" type="ORF">B0J11DRAFT_554334</name>
</gene>
<dbReference type="EMBL" id="JAGMWT010000024">
    <property type="protein sequence ID" value="KAH7111277.1"/>
    <property type="molecule type" value="Genomic_DNA"/>
</dbReference>
<feature type="region of interest" description="Disordered" evidence="1">
    <location>
        <begin position="1"/>
        <end position="25"/>
    </location>
</feature>
<evidence type="ECO:0000256" key="1">
    <source>
        <dbReference type="SAM" id="MobiDB-lite"/>
    </source>
</evidence>
<dbReference type="InterPro" id="IPR053178">
    <property type="entry name" value="Osmoadaptation_assoc"/>
</dbReference>
<protein>
    <submittedName>
        <fullName evidence="2">Uncharacterized protein</fullName>
    </submittedName>
</protein>
<dbReference type="AlphaFoldDB" id="A0A9P9D2G7"/>
<sequence length="403" mass="45065">MSTQQTKLRRVPQGPDEATLSPRPAGLCGSSQTRYRWSFDGLPNTQEMVSLILRNFAPLGETESGVGNSYLYSPRICGSWVTALPELTTDVTRHFAGCLDSAVSTLALSITAHRSQEDLFQVASIQYESSIHHLVRNLAVAGNIYRNELVAAVMCLALSEALLPISPVSWLVHVEGVSNMIQLSPPESFESGVEHTLFIGFRPLLILKAFILRKATFFANDEWVEKPFQHHQAAPLQSLLSLAARIPAILEKIDNLAHVSLETSVKYGKERITELMETKSCLETWHSSFLNSTSAPQYWHCMPDNALESGHQLLWYPDLSTANVFTYFWSFQLICLTNIQSLREQYPDLEKPEQIAADDIEGLRDTCFPLQTACKAFDSDAKGRAVLETLDHTVIVRSRIQNI</sequence>
<evidence type="ECO:0000313" key="3">
    <source>
        <dbReference type="Proteomes" id="UP000700596"/>
    </source>
</evidence>
<dbReference type="OrthoDB" id="4491390at2759"/>
<keyword evidence="3" id="KW-1185">Reference proteome</keyword>
<organism evidence="2 3">
    <name type="scientific">Dendryphion nanum</name>
    <dbReference type="NCBI Taxonomy" id="256645"/>
    <lineage>
        <taxon>Eukaryota</taxon>
        <taxon>Fungi</taxon>
        <taxon>Dikarya</taxon>
        <taxon>Ascomycota</taxon>
        <taxon>Pezizomycotina</taxon>
        <taxon>Dothideomycetes</taxon>
        <taxon>Pleosporomycetidae</taxon>
        <taxon>Pleosporales</taxon>
        <taxon>Torulaceae</taxon>
        <taxon>Dendryphion</taxon>
    </lineage>
</organism>
<accession>A0A9P9D2G7</accession>
<name>A0A9P9D2G7_9PLEO</name>
<dbReference type="Proteomes" id="UP000700596">
    <property type="component" value="Unassembled WGS sequence"/>
</dbReference>